<dbReference type="InterPro" id="IPR014752">
    <property type="entry name" value="Arrestin-like_C"/>
</dbReference>
<evidence type="ECO:0000259" key="2">
    <source>
        <dbReference type="Pfam" id="PF04426"/>
    </source>
</evidence>
<accession>A0AAN5Z327</accession>
<evidence type="ECO:0000313" key="4">
    <source>
        <dbReference type="Proteomes" id="UP000537989"/>
    </source>
</evidence>
<dbReference type="InterPro" id="IPR022794">
    <property type="entry name" value="Bul1_C"/>
</dbReference>
<feature type="domain" description="Bul1 C-terminal" evidence="2">
    <location>
        <begin position="330"/>
        <end position="423"/>
    </location>
</feature>
<comment type="caution">
    <text evidence="3">The sequence shown here is derived from an EMBL/GenBank/DDBJ whole genome shotgun (WGS) entry which is preliminary data.</text>
</comment>
<dbReference type="AlphaFoldDB" id="A0AAN5Z327"/>
<dbReference type="Gene3D" id="2.60.40.640">
    <property type="match status" value="1"/>
</dbReference>
<dbReference type="Pfam" id="PF04426">
    <property type="entry name" value="Bul1_C"/>
    <property type="match status" value="1"/>
</dbReference>
<evidence type="ECO:0000313" key="3">
    <source>
        <dbReference type="EMBL" id="KAF5230110.1"/>
    </source>
</evidence>
<protein>
    <recommendedName>
        <fullName evidence="2">Bul1 C-terminal domain-containing protein</fullName>
    </recommendedName>
</protein>
<feature type="compositionally biased region" description="Low complexity" evidence="1">
    <location>
        <begin position="344"/>
        <end position="356"/>
    </location>
</feature>
<organism evidence="3 4">
    <name type="scientific">Fusarium austroamericanum</name>
    <dbReference type="NCBI Taxonomy" id="282268"/>
    <lineage>
        <taxon>Eukaryota</taxon>
        <taxon>Fungi</taxon>
        <taxon>Dikarya</taxon>
        <taxon>Ascomycota</taxon>
        <taxon>Pezizomycotina</taxon>
        <taxon>Sordariomycetes</taxon>
        <taxon>Hypocreomycetidae</taxon>
        <taxon>Hypocreales</taxon>
        <taxon>Nectriaceae</taxon>
        <taxon>Fusarium</taxon>
    </lineage>
</organism>
<evidence type="ECO:0000256" key="1">
    <source>
        <dbReference type="SAM" id="MobiDB-lite"/>
    </source>
</evidence>
<dbReference type="EMBL" id="JAAMOD010000364">
    <property type="protein sequence ID" value="KAF5230110.1"/>
    <property type="molecule type" value="Genomic_DNA"/>
</dbReference>
<reference evidence="3 4" key="1">
    <citation type="submission" date="2020-02" db="EMBL/GenBank/DDBJ databases">
        <title>Identification and distribution of gene clusters putatively required for synthesis of sphingolipid metabolism inhibitors in phylogenetically diverse species of the filamentous fungus Fusarium.</title>
        <authorList>
            <person name="Kim H.-S."/>
            <person name="Busman M."/>
            <person name="Brown D.W."/>
            <person name="Divon H."/>
            <person name="Uhlig S."/>
            <person name="Proctor R.H."/>
        </authorList>
    </citation>
    <scope>NUCLEOTIDE SEQUENCE [LARGE SCALE GENOMIC DNA]</scope>
    <source>
        <strain evidence="3 4">NRRL 2903</strain>
    </source>
</reference>
<feature type="region of interest" description="Disordered" evidence="1">
    <location>
        <begin position="324"/>
        <end position="360"/>
    </location>
</feature>
<name>A0AAN5Z327_FUSAU</name>
<dbReference type="PANTHER" id="PTHR31904:SF1">
    <property type="entry name" value="BYPASS OF STOP CODON PROTEIN 5-RELATED"/>
    <property type="match status" value="1"/>
</dbReference>
<dbReference type="PANTHER" id="PTHR31904">
    <property type="entry name" value="BYPASS OF STOP CODON PROTEIN 5-RELATED"/>
    <property type="match status" value="1"/>
</dbReference>
<proteinExistence type="predicted"/>
<keyword evidence="4" id="KW-1185">Reference proteome</keyword>
<dbReference type="InterPro" id="IPR039634">
    <property type="entry name" value="Bul1-like"/>
</dbReference>
<dbReference type="Proteomes" id="UP000537989">
    <property type="component" value="Unassembled WGS sequence"/>
</dbReference>
<gene>
    <name evidence="3" type="ORF">FAUST_9970</name>
</gene>
<sequence>MPSKILNYIPSRAKPSCQVEIDIHGHYESKVYTTGSAVRGFIRLKSPNKTSFQSIQVNFRGTASTRQAFQYGTPFTTHTFINILMPIPEDLLPAGHVLKAGESHNIPFIFEIPNDIASNACSHQNTAVRERHLLPPPSLGSWMKSDLTDGSTYVDYGIRARLVLGNDGFAEERFVDQNISLKVIPMLPEQPPISISTFNSQYCLFQTKTIRRNLVGAKEGILRISTRQPRQMTLNLDHLQASESQLAIDLEYIPLSTRRTPPDTRIKSAVIETVTSFSVGRVGYLPDHDDTMPSSISGVAPWVASHPLVLQGAKEVNWEKVTDTNPFAEPERRASEPIQVAPDTARTQTPPSTTRSSIDKDYSQSETLIYKATITQPFVLPTKKLLFLPTFHSCMVSRTYRIRITLATRAHGTTVSLVVPFQITSEGHTTAYDPILPVYQYDSDSVTRESPPPYSR</sequence>